<dbReference type="InterPro" id="IPR034660">
    <property type="entry name" value="DinB/YfiT-like"/>
</dbReference>
<dbReference type="GO" id="GO:0005886">
    <property type="term" value="C:plasma membrane"/>
    <property type="evidence" value="ECO:0007669"/>
    <property type="project" value="TreeGrafter"/>
</dbReference>
<dbReference type="PANTHER" id="PTHR40758:SF1">
    <property type="entry name" value="CONSERVED PROTEIN"/>
    <property type="match status" value="1"/>
</dbReference>
<dbReference type="NCBIfam" id="TIGR03083">
    <property type="entry name" value="maleylpyruvate isomerase family mycothiol-dependent enzyme"/>
    <property type="match status" value="1"/>
</dbReference>
<evidence type="ECO:0000259" key="1">
    <source>
        <dbReference type="Pfam" id="PF11716"/>
    </source>
</evidence>
<dbReference type="PANTHER" id="PTHR40758">
    <property type="entry name" value="CONSERVED PROTEIN"/>
    <property type="match status" value="1"/>
</dbReference>
<protein>
    <recommendedName>
        <fullName evidence="1">Mycothiol-dependent maleylpyruvate isomerase metal-binding domain-containing protein</fullName>
    </recommendedName>
</protein>
<dbReference type="RefSeq" id="WP_086161886.1">
    <property type="nucleotide sequence ID" value="NZ_CP021121.1"/>
</dbReference>
<gene>
    <name evidence="2" type="ORF">CAG99_27360</name>
</gene>
<dbReference type="KEGG" id="smao:CAG99_27360"/>
<dbReference type="InterPro" id="IPR024344">
    <property type="entry name" value="MDMPI_metal-binding"/>
</dbReference>
<name>A0A1W7D4W6_9ACTN</name>
<keyword evidence="3" id="KW-1185">Reference proteome</keyword>
<dbReference type="AlphaFoldDB" id="A0A1W7D4W6"/>
<dbReference type="SUPFAM" id="SSF109854">
    <property type="entry name" value="DinB/YfiT-like putative metalloenzymes"/>
    <property type="match status" value="1"/>
</dbReference>
<organism evidence="2 3">
    <name type="scientific">Streptomyces marincola</name>
    <dbReference type="NCBI Taxonomy" id="2878388"/>
    <lineage>
        <taxon>Bacteria</taxon>
        <taxon>Bacillati</taxon>
        <taxon>Actinomycetota</taxon>
        <taxon>Actinomycetes</taxon>
        <taxon>Kitasatosporales</taxon>
        <taxon>Streptomycetaceae</taxon>
        <taxon>Streptomyces</taxon>
    </lineage>
</organism>
<accession>A0A1W7D4W6</accession>
<evidence type="ECO:0000313" key="2">
    <source>
        <dbReference type="EMBL" id="ARQ72054.1"/>
    </source>
</evidence>
<evidence type="ECO:0000313" key="3">
    <source>
        <dbReference type="Proteomes" id="UP000194218"/>
    </source>
</evidence>
<dbReference type="Pfam" id="PF11716">
    <property type="entry name" value="MDMPI_N"/>
    <property type="match status" value="1"/>
</dbReference>
<dbReference type="InterPro" id="IPR017517">
    <property type="entry name" value="Maleyloyr_isom"/>
</dbReference>
<sequence>METNLLLGQLRAEGLALAAAALRAGPDAAVPTCPGWRVRDLVLHTGSVHRWAAEYLTAGHVERRPLPEHRVRDGELDAWFRAGHDALLAAFAAAPEDLECLTFLAGSPSARHFWARRQAHETAVHRMDAERAAGVPLSPVPAAFAADGVDELLTGFHSRSRSRLRRAVPAVLRVRATDRVGDDWVVRVSGEAPRGERVAGAVAADCEFAGPVEVLYPALWNRSAWGPEVKVTGDRSVAALWAEAGGV</sequence>
<feature type="domain" description="Mycothiol-dependent maleylpyruvate isomerase metal-binding" evidence="1">
    <location>
        <begin position="8"/>
        <end position="129"/>
    </location>
</feature>
<reference evidence="2 3" key="1">
    <citation type="submission" date="2017-05" db="EMBL/GenBank/DDBJ databases">
        <title>Complete genome sequence of Streptomyces sp. SCSIO 03032 revealed the diverse biosynthetic pathways for its bioactive secondary metabolites.</title>
        <authorList>
            <person name="Ma L."/>
            <person name="Zhu Y."/>
            <person name="Zhang W."/>
            <person name="Zhang G."/>
            <person name="Tian X."/>
            <person name="Zhang S."/>
            <person name="Zhang C."/>
        </authorList>
    </citation>
    <scope>NUCLEOTIDE SEQUENCE [LARGE SCALE GENOMIC DNA]</scope>
    <source>
        <strain evidence="2 3">SCSIO 03032</strain>
    </source>
</reference>
<proteinExistence type="predicted"/>
<dbReference type="GO" id="GO:0046872">
    <property type="term" value="F:metal ion binding"/>
    <property type="evidence" value="ECO:0007669"/>
    <property type="project" value="InterPro"/>
</dbReference>
<dbReference type="OrthoDB" id="3671213at2"/>
<dbReference type="Proteomes" id="UP000194218">
    <property type="component" value="Chromosome"/>
</dbReference>
<dbReference type="EMBL" id="CP021121">
    <property type="protein sequence ID" value="ARQ72054.1"/>
    <property type="molecule type" value="Genomic_DNA"/>
</dbReference>